<dbReference type="GO" id="GO:0009536">
    <property type="term" value="C:plastid"/>
    <property type="evidence" value="ECO:0007669"/>
    <property type="project" value="UniProtKB-SubCell"/>
</dbReference>
<name>A0A1Z1MIP9_9FLOR</name>
<evidence type="ECO:0000256" key="4">
    <source>
        <dbReference type="ARBA" id="ARBA00022640"/>
    </source>
</evidence>
<accession>A0A1Z1MIP9</accession>
<comment type="similarity">
    <text evidence="2">Belongs to the ycf23 family.</text>
</comment>
<dbReference type="SUPFAM" id="SSF51366">
    <property type="entry name" value="Ribulose-phoshate binding barrel"/>
    <property type="match status" value="1"/>
</dbReference>
<evidence type="ECO:0000256" key="1">
    <source>
        <dbReference type="ARBA" id="ARBA00004474"/>
    </source>
</evidence>
<dbReference type="AlphaFoldDB" id="A0A1Z1MIP9"/>
<sequence>MNLFNTKLIEHFNSKQVVKVITGINSSNIFHILKLAKAAELSNATYLDVAANTKVIKILKSFSNVPICVSSINPLDLYNCVLAGADLIEIGNFDIFYKQGIYLSPSQVIDLVKEIRLLIEDVDICVTIPYYLNLFEQVKLAQNLQDLDINILQTESLAVTNKLNLPLIDNMFNSINLSSLSLLSTYIIASSVQIPVISSSKINNLSTPIAKYYGASGIGIGSALSDKDNIYDMTCYINEIHKSLVLNNNLNDFHNNVFIPNFLYYSDLMS</sequence>
<dbReference type="Pfam" id="PF04481">
    <property type="entry name" value="DUF561"/>
    <property type="match status" value="1"/>
</dbReference>
<keyword evidence="4 5" id="KW-0934">Plastid</keyword>
<dbReference type="PANTHER" id="PTHR36895">
    <property type="match status" value="1"/>
</dbReference>
<dbReference type="GeneID" id="33359015"/>
<geneLocation type="chloroplast" evidence="5"/>
<protein>
    <recommendedName>
        <fullName evidence="3">Uncharacterized protein ycf23</fullName>
    </recommendedName>
</protein>
<evidence type="ECO:0000256" key="3">
    <source>
        <dbReference type="ARBA" id="ARBA00021523"/>
    </source>
</evidence>
<dbReference type="InterPro" id="IPR007570">
    <property type="entry name" value="Uncharacterised_Ycf23"/>
</dbReference>
<dbReference type="EMBL" id="MF101440">
    <property type="protein sequence ID" value="ARW65950.1"/>
    <property type="molecule type" value="Genomic_DNA"/>
</dbReference>
<evidence type="ECO:0000256" key="2">
    <source>
        <dbReference type="ARBA" id="ARBA00009664"/>
    </source>
</evidence>
<dbReference type="PANTHER" id="PTHR36895:SF1">
    <property type="entry name" value="YCF23 PROTEIN"/>
    <property type="match status" value="1"/>
</dbReference>
<comment type="subcellular location">
    <subcellularLocation>
        <location evidence="1">Plastid</location>
    </subcellularLocation>
</comment>
<dbReference type="RefSeq" id="YP_009396764.1">
    <property type="nucleotide sequence ID" value="NC_035284.1"/>
</dbReference>
<organism evidence="5">
    <name type="scientific">Ophidocladus simpliciusculus</name>
    <dbReference type="NCBI Taxonomy" id="1261574"/>
    <lineage>
        <taxon>Eukaryota</taxon>
        <taxon>Rhodophyta</taxon>
        <taxon>Florideophyceae</taxon>
        <taxon>Rhodymeniophycidae</taxon>
        <taxon>Ceramiales</taxon>
        <taxon>Rhodomelaceae</taxon>
        <taxon>Herposiphonieae</taxon>
        <taxon>Ophidocladus</taxon>
    </lineage>
</organism>
<keyword evidence="5" id="KW-0150">Chloroplast</keyword>
<proteinExistence type="inferred from homology"/>
<reference evidence="5" key="1">
    <citation type="journal article" date="2017" name="J. Phycol.">
        <title>Analysis of chloroplast genomes and a supermatrix inform reclassification of the Rhodomelaceae (Rhodophyta).</title>
        <authorList>
            <person name="Diaz-Tapia P."/>
            <person name="Maggs C.A."/>
            <person name="West J.A."/>
            <person name="Verbruggen H."/>
        </authorList>
    </citation>
    <scope>NUCLEOTIDE SEQUENCE</scope>
    <source>
        <strain evidence="5">PD949</strain>
    </source>
</reference>
<dbReference type="InterPro" id="IPR011060">
    <property type="entry name" value="RibuloseP-bd_barrel"/>
</dbReference>
<gene>
    <name evidence="5" type="primary">ycf23</name>
</gene>
<evidence type="ECO:0000313" key="5">
    <source>
        <dbReference type="EMBL" id="ARW65950.1"/>
    </source>
</evidence>